<keyword evidence="3" id="KW-1185">Reference proteome</keyword>
<dbReference type="RefSeq" id="XP_002788341.1">
    <property type="nucleotide sequence ID" value="XM_002788295.1"/>
</dbReference>
<feature type="transmembrane region" description="Helical" evidence="1">
    <location>
        <begin position="22"/>
        <end position="40"/>
    </location>
</feature>
<evidence type="ECO:0000256" key="1">
    <source>
        <dbReference type="SAM" id="Phobius"/>
    </source>
</evidence>
<accession>C5K5X6</accession>
<dbReference type="EMBL" id="GG670791">
    <property type="protein sequence ID" value="EER20137.1"/>
    <property type="molecule type" value="Genomic_DNA"/>
</dbReference>
<feature type="transmembrane region" description="Helical" evidence="1">
    <location>
        <begin position="217"/>
        <end position="242"/>
    </location>
</feature>
<dbReference type="GO" id="GO:0016567">
    <property type="term" value="P:protein ubiquitination"/>
    <property type="evidence" value="ECO:0007669"/>
    <property type="project" value="TreeGrafter"/>
</dbReference>
<feature type="transmembrane region" description="Helical" evidence="1">
    <location>
        <begin position="249"/>
        <end position="269"/>
    </location>
</feature>
<keyword evidence="1" id="KW-0472">Membrane</keyword>
<keyword evidence="1" id="KW-1133">Transmembrane helix</keyword>
<keyword evidence="1" id="KW-0812">Transmembrane</keyword>
<organism evidence="3">
    <name type="scientific">Perkinsus marinus (strain ATCC 50983 / TXsc)</name>
    <dbReference type="NCBI Taxonomy" id="423536"/>
    <lineage>
        <taxon>Eukaryota</taxon>
        <taxon>Sar</taxon>
        <taxon>Alveolata</taxon>
        <taxon>Perkinsozoa</taxon>
        <taxon>Perkinsea</taxon>
        <taxon>Perkinsida</taxon>
        <taxon>Perkinsidae</taxon>
        <taxon>Perkinsus</taxon>
    </lineage>
</organism>
<dbReference type="Proteomes" id="UP000007800">
    <property type="component" value="Unassembled WGS sequence"/>
</dbReference>
<feature type="transmembrane region" description="Helical" evidence="1">
    <location>
        <begin position="275"/>
        <end position="294"/>
    </location>
</feature>
<reference evidence="2 3" key="1">
    <citation type="submission" date="2008-07" db="EMBL/GenBank/DDBJ databases">
        <authorList>
            <person name="El-Sayed N."/>
            <person name="Caler E."/>
            <person name="Inman J."/>
            <person name="Amedeo P."/>
            <person name="Hass B."/>
            <person name="Wortman J."/>
        </authorList>
    </citation>
    <scope>NUCLEOTIDE SEQUENCE [LARGE SCALE GENOMIC DNA]</scope>
    <source>
        <strain evidence="3">ATCC 50983 / TXsc</strain>
    </source>
</reference>
<dbReference type="AlphaFoldDB" id="C5K5X6"/>
<dbReference type="InParanoid" id="C5K5X6"/>
<name>C5K5X6_PERM5</name>
<feature type="transmembrane region" description="Helical" evidence="1">
    <location>
        <begin position="178"/>
        <end position="197"/>
    </location>
</feature>
<protein>
    <recommendedName>
        <fullName evidence="4">Sulfite exporter TauE/SafE</fullName>
    </recommendedName>
</protein>
<evidence type="ECO:0008006" key="4">
    <source>
        <dbReference type="Google" id="ProtNLM"/>
    </source>
</evidence>
<dbReference type="GO" id="GO:0031464">
    <property type="term" value="C:Cul4A-RING E3 ubiquitin ligase complex"/>
    <property type="evidence" value="ECO:0007669"/>
    <property type="project" value="TreeGrafter"/>
</dbReference>
<evidence type="ECO:0000313" key="2">
    <source>
        <dbReference type="EMBL" id="EER20137.1"/>
    </source>
</evidence>
<dbReference type="GeneID" id="9053647"/>
<proteinExistence type="predicted"/>
<sequence length="318" mass="33341">MLPPMVVGGLLGVYLYTWLPEIFQLVLYVFTAILASCMGFKKGIGLWKSETEGASSAGQLGVVPPPCVTEDTVLPSVTSRARSISLSLKYKKAILITTLLAVWIAVILSRLLLGSSSTPSIIGIPYCTGLYWALSVIVCIMLMAVPGLFVVAIKSAAMLKLAVKLSGAMLCNATAKSSALVLGNIIGIGFIAALVGQGGGSLITPLLLYMELNPQQAAATGSVVMLITSSSLALSFGLGGFLPAASDMWIAVLPFFGALLGDLLLSRLLLWSRRLSFLALLLAALAMTGAMTCLTDIQPQGEHYNGDTHPQGSMQLCD</sequence>
<dbReference type="PANTHER" id="PTHR14255">
    <property type="entry name" value="CEREBLON"/>
    <property type="match status" value="1"/>
</dbReference>
<feature type="transmembrane region" description="Helical" evidence="1">
    <location>
        <begin position="132"/>
        <end position="157"/>
    </location>
</feature>
<evidence type="ECO:0000313" key="3">
    <source>
        <dbReference type="Proteomes" id="UP000007800"/>
    </source>
</evidence>
<gene>
    <name evidence="2" type="ORF">Pmar_PMAR026727</name>
</gene>
<feature type="transmembrane region" description="Helical" evidence="1">
    <location>
        <begin position="93"/>
        <end position="112"/>
    </location>
</feature>
<dbReference type="PANTHER" id="PTHR14255:SF3">
    <property type="entry name" value="SULFITE EXPORTER TAUE_SAFE FAMILY PROTEIN 5-RELATED"/>
    <property type="match status" value="1"/>
</dbReference>